<comment type="caution">
    <text evidence="1">The sequence shown here is derived from an EMBL/GenBank/DDBJ whole genome shotgun (WGS) entry which is preliminary data.</text>
</comment>
<dbReference type="AlphaFoldDB" id="A0A081A685"/>
<name>A0A081A685_PHYNI</name>
<accession>A0A081A685</accession>
<evidence type="ECO:0000313" key="1">
    <source>
        <dbReference type="EMBL" id="ETO74396.1"/>
    </source>
</evidence>
<organism evidence="1 2">
    <name type="scientific">Phytophthora nicotianae P1976</name>
    <dbReference type="NCBI Taxonomy" id="1317066"/>
    <lineage>
        <taxon>Eukaryota</taxon>
        <taxon>Sar</taxon>
        <taxon>Stramenopiles</taxon>
        <taxon>Oomycota</taxon>
        <taxon>Peronosporomycetes</taxon>
        <taxon>Peronosporales</taxon>
        <taxon>Peronosporaceae</taxon>
        <taxon>Phytophthora</taxon>
    </lineage>
</organism>
<evidence type="ECO:0000313" key="2">
    <source>
        <dbReference type="Proteomes" id="UP000028582"/>
    </source>
</evidence>
<protein>
    <submittedName>
        <fullName evidence="1">Uncharacterized protein</fullName>
    </submittedName>
</protein>
<gene>
    <name evidence="1" type="ORF">F444_09869</name>
</gene>
<sequence>MPAELEVGHVRESIAEQSDLCLHHQILTKEMASINQYVLVANMEQGTDTRIELKITLENYAHSLCNALDNKMAED</sequence>
<reference evidence="1 2" key="1">
    <citation type="submission" date="2013-11" db="EMBL/GenBank/DDBJ databases">
        <title>The Genome Sequence of Phytophthora parasitica P1976.</title>
        <authorList>
            <consortium name="The Broad Institute Genomics Platform"/>
            <person name="Russ C."/>
            <person name="Tyler B."/>
            <person name="Panabieres F."/>
            <person name="Shan W."/>
            <person name="Tripathy S."/>
            <person name="Grunwald N."/>
            <person name="Machado M."/>
            <person name="Johnson C.S."/>
            <person name="Walker B."/>
            <person name="Young S."/>
            <person name="Zeng Q."/>
            <person name="Gargeya S."/>
            <person name="Fitzgerald M."/>
            <person name="Haas B."/>
            <person name="Abouelleil A."/>
            <person name="Allen A.W."/>
            <person name="Alvarado L."/>
            <person name="Arachchi H.M."/>
            <person name="Berlin A.M."/>
            <person name="Chapman S.B."/>
            <person name="Gainer-Dewar J."/>
            <person name="Goldberg J."/>
            <person name="Griggs A."/>
            <person name="Gujja S."/>
            <person name="Hansen M."/>
            <person name="Howarth C."/>
            <person name="Imamovic A."/>
            <person name="Ireland A."/>
            <person name="Larimer J."/>
            <person name="McCowan C."/>
            <person name="Murphy C."/>
            <person name="Pearson M."/>
            <person name="Poon T.W."/>
            <person name="Priest M."/>
            <person name="Roberts A."/>
            <person name="Saif S."/>
            <person name="Shea T."/>
            <person name="Sisk P."/>
            <person name="Sykes S."/>
            <person name="Wortman J."/>
            <person name="Nusbaum C."/>
            <person name="Birren B."/>
        </authorList>
    </citation>
    <scope>NUCLEOTIDE SEQUENCE [LARGE SCALE GENOMIC DNA]</scope>
    <source>
        <strain evidence="1 2">P1976</strain>
    </source>
</reference>
<dbReference type="Proteomes" id="UP000028582">
    <property type="component" value="Unassembled WGS sequence"/>
</dbReference>
<dbReference type="EMBL" id="ANJA01001804">
    <property type="protein sequence ID" value="ETO74396.1"/>
    <property type="molecule type" value="Genomic_DNA"/>
</dbReference>
<proteinExistence type="predicted"/>